<comment type="caution">
    <text evidence="4">The sequence shown here is derived from an EMBL/GenBank/DDBJ whole genome shotgun (WGS) entry which is preliminary data.</text>
</comment>
<accession>A0ABY0HJU0</accession>
<feature type="region of interest" description="Disordered" evidence="2">
    <location>
        <begin position="104"/>
        <end position="126"/>
    </location>
</feature>
<dbReference type="SUPFAM" id="SSF53167">
    <property type="entry name" value="Purine and uridine phosphorylases"/>
    <property type="match status" value="1"/>
</dbReference>
<evidence type="ECO:0000256" key="1">
    <source>
        <dbReference type="ARBA" id="ARBA00022737"/>
    </source>
</evidence>
<dbReference type="InterPro" id="IPR053137">
    <property type="entry name" value="NLR-like"/>
</dbReference>
<evidence type="ECO:0000259" key="3">
    <source>
        <dbReference type="Pfam" id="PF24883"/>
    </source>
</evidence>
<protein>
    <recommendedName>
        <fullName evidence="3">Nephrocystin 3-like N-terminal domain-containing protein</fullName>
    </recommendedName>
</protein>
<dbReference type="Gene3D" id="3.40.50.1580">
    <property type="entry name" value="Nucleoside phosphorylase domain"/>
    <property type="match status" value="1"/>
</dbReference>
<dbReference type="Pfam" id="PF24883">
    <property type="entry name" value="NPHP3_N"/>
    <property type="match status" value="1"/>
</dbReference>
<feature type="domain" description="Nephrocystin 3-like N-terminal" evidence="3">
    <location>
        <begin position="294"/>
        <end position="428"/>
    </location>
</feature>
<dbReference type="Proteomes" id="UP000294003">
    <property type="component" value="Unassembled WGS sequence"/>
</dbReference>
<name>A0ABY0HJU0_9PEZI</name>
<dbReference type="InterPro" id="IPR027417">
    <property type="entry name" value="P-loop_NTPase"/>
</dbReference>
<dbReference type="EMBL" id="QJNS01000031">
    <property type="protein sequence ID" value="RYO92150.1"/>
    <property type="molecule type" value="Genomic_DNA"/>
</dbReference>
<dbReference type="Gene3D" id="3.40.50.300">
    <property type="entry name" value="P-loop containing nucleotide triphosphate hydrolases"/>
    <property type="match status" value="1"/>
</dbReference>
<evidence type="ECO:0000256" key="2">
    <source>
        <dbReference type="SAM" id="MobiDB-lite"/>
    </source>
</evidence>
<dbReference type="InterPro" id="IPR056884">
    <property type="entry name" value="NPHP3-like_N"/>
</dbReference>
<evidence type="ECO:0000313" key="5">
    <source>
        <dbReference type="Proteomes" id="UP000294003"/>
    </source>
</evidence>
<gene>
    <name evidence="4" type="ORF">DL762_001808</name>
</gene>
<dbReference type="InterPro" id="IPR035994">
    <property type="entry name" value="Nucleoside_phosphorylase_sf"/>
</dbReference>
<evidence type="ECO:0000313" key="4">
    <source>
        <dbReference type="EMBL" id="RYO92150.1"/>
    </source>
</evidence>
<reference evidence="4 5" key="1">
    <citation type="submission" date="2018-06" db="EMBL/GenBank/DDBJ databases">
        <title>Complete Genomes of Monosporascus.</title>
        <authorList>
            <person name="Robinson A.J."/>
            <person name="Natvig D.O."/>
        </authorList>
    </citation>
    <scope>NUCLEOTIDE SEQUENCE [LARGE SCALE GENOMIC DNA]</scope>
    <source>
        <strain evidence="4 5">CBS 609.92</strain>
    </source>
</reference>
<sequence length="449" mass="49748">MDDSQTSTFRDQYTVGWIAALAIEQAAATAILDEEHEKPCDFTQPPTDSVYGTAAAATTATLMISSFPQVRIGLMVGIGAGIPRPSDDIDIRLGDVVVSKPSGQHGGVVASGSSQGCGPAPGEAQQEIPREERETLDPEIHYGHIASSNTLFKDSMARDTILEELGDECLCFEMEAAGLMNDFPCLVIRGICDYGDSHKNDRWQRYAAATAAAYAKELVGVIPGQELEKAWRAADLMESIAHTVEETKTIAMNINDGLGQIASRKRQNDMRRWLSPPDPSTNYNRARKLRHENSGQWFLQSPAYSSWKRERNSFLWLNGKPGCGKTVLSSTILEDLQTSVSRIPTLLYFYFDFNDTMKQSLESMVRTLIYQLYFKSPDELDTLYSSCESGKSQPSIDSRCNTLQHMMQQAGEVWIVLDALDECPTRQQRPDGGLLGSRANMTLRQMCIS</sequence>
<keyword evidence="1" id="KW-0677">Repeat</keyword>
<dbReference type="SUPFAM" id="SSF52540">
    <property type="entry name" value="P-loop containing nucleoside triphosphate hydrolases"/>
    <property type="match status" value="1"/>
</dbReference>
<dbReference type="PANTHER" id="PTHR46082:SF11">
    <property type="entry name" value="AAA+ ATPASE DOMAIN-CONTAINING PROTEIN-RELATED"/>
    <property type="match status" value="1"/>
</dbReference>
<proteinExistence type="predicted"/>
<dbReference type="PANTHER" id="PTHR46082">
    <property type="entry name" value="ATP/GTP-BINDING PROTEIN-RELATED"/>
    <property type="match status" value="1"/>
</dbReference>
<keyword evidence="5" id="KW-1185">Reference proteome</keyword>
<organism evidence="4 5">
    <name type="scientific">Monosporascus cannonballus</name>
    <dbReference type="NCBI Taxonomy" id="155416"/>
    <lineage>
        <taxon>Eukaryota</taxon>
        <taxon>Fungi</taxon>
        <taxon>Dikarya</taxon>
        <taxon>Ascomycota</taxon>
        <taxon>Pezizomycotina</taxon>
        <taxon>Sordariomycetes</taxon>
        <taxon>Xylariomycetidae</taxon>
        <taxon>Xylariales</taxon>
        <taxon>Xylariales incertae sedis</taxon>
        <taxon>Monosporascus</taxon>
    </lineage>
</organism>